<keyword evidence="5 6" id="KW-0411">Iron-sulfur</keyword>
<evidence type="ECO:0000256" key="3">
    <source>
        <dbReference type="ARBA" id="ARBA00022723"/>
    </source>
</evidence>
<dbReference type="PANTHER" id="PTHR30352">
    <property type="entry name" value="PYRUVATE FORMATE-LYASE-ACTIVATING ENZYME"/>
    <property type="match status" value="1"/>
</dbReference>
<proteinExistence type="predicted"/>
<feature type="binding site" evidence="6">
    <location>
        <position position="82"/>
    </location>
    <ligand>
        <name>[4Fe-4S] cluster</name>
        <dbReference type="ChEBI" id="CHEBI:49883"/>
        <note>4Fe-4S-S-AdoMet</note>
    </ligand>
</feature>
<evidence type="ECO:0000256" key="5">
    <source>
        <dbReference type="ARBA" id="ARBA00023014"/>
    </source>
</evidence>
<dbReference type="EMBL" id="QZJZ01000045">
    <property type="protein sequence ID" value="RJP59646.1"/>
    <property type="molecule type" value="Genomic_DNA"/>
</dbReference>
<evidence type="ECO:0000256" key="4">
    <source>
        <dbReference type="ARBA" id="ARBA00023004"/>
    </source>
</evidence>
<dbReference type="SFLD" id="SFLDG01101">
    <property type="entry name" value="Uncharacterised_Radical_SAM_Su"/>
    <property type="match status" value="1"/>
</dbReference>
<dbReference type="SMART" id="SM00729">
    <property type="entry name" value="Elp3"/>
    <property type="match status" value="1"/>
</dbReference>
<dbReference type="InterPro" id="IPR013785">
    <property type="entry name" value="Aldolase_TIM"/>
</dbReference>
<dbReference type="GO" id="GO:0051539">
    <property type="term" value="F:4 iron, 4 sulfur cluster binding"/>
    <property type="evidence" value="ECO:0007669"/>
    <property type="project" value="UniProtKB-KW"/>
</dbReference>
<dbReference type="InterPro" id="IPR058240">
    <property type="entry name" value="rSAM_sf"/>
</dbReference>
<dbReference type="InterPro" id="IPR034457">
    <property type="entry name" value="Organic_radical-activating"/>
</dbReference>
<dbReference type="AlphaFoldDB" id="A0A3A4R5E6"/>
<reference evidence="8 9" key="1">
    <citation type="journal article" date="2017" name="ISME J.">
        <title>Energy and carbon metabolisms in a deep terrestrial subsurface fluid microbial community.</title>
        <authorList>
            <person name="Momper L."/>
            <person name="Jungbluth S.P."/>
            <person name="Lee M.D."/>
            <person name="Amend J.P."/>
        </authorList>
    </citation>
    <scope>NUCLEOTIDE SEQUENCE [LARGE SCALE GENOMIC DNA]</scope>
    <source>
        <strain evidence="8">SURF_26</strain>
    </source>
</reference>
<dbReference type="PANTHER" id="PTHR30352:SF5">
    <property type="entry name" value="PYRUVATE FORMATE-LYASE 1-ACTIVATING ENZYME"/>
    <property type="match status" value="1"/>
</dbReference>
<evidence type="ECO:0000259" key="7">
    <source>
        <dbReference type="PROSITE" id="PS51918"/>
    </source>
</evidence>
<dbReference type="InterPro" id="IPR027596">
    <property type="entry name" value="AmmeMemoSam_rS"/>
</dbReference>
<accession>A0A3A4R5E6</accession>
<dbReference type="PIRSF" id="PIRSF004869">
    <property type="entry name" value="PflX_prd"/>
    <property type="match status" value="1"/>
</dbReference>
<feature type="domain" description="Radical SAM core" evidence="7">
    <location>
        <begin position="63"/>
        <end position="277"/>
    </location>
</feature>
<dbReference type="InterPro" id="IPR006638">
    <property type="entry name" value="Elp3/MiaA/NifB-like_rSAM"/>
</dbReference>
<dbReference type="InterPro" id="IPR007197">
    <property type="entry name" value="rSAM"/>
</dbReference>
<gene>
    <name evidence="8" type="primary">amrS</name>
    <name evidence="8" type="ORF">C4541_05600</name>
</gene>
<feature type="binding site" evidence="6">
    <location>
        <position position="85"/>
    </location>
    <ligand>
        <name>[4Fe-4S] cluster</name>
        <dbReference type="ChEBI" id="CHEBI:49883"/>
        <note>4Fe-4S-S-AdoMet</note>
    </ligand>
</feature>
<evidence type="ECO:0000256" key="2">
    <source>
        <dbReference type="ARBA" id="ARBA00022691"/>
    </source>
</evidence>
<dbReference type="CDD" id="cd01335">
    <property type="entry name" value="Radical_SAM"/>
    <property type="match status" value="1"/>
</dbReference>
<keyword evidence="2 6" id="KW-0949">S-adenosyl-L-methionine</keyword>
<evidence type="ECO:0000313" key="8">
    <source>
        <dbReference type="EMBL" id="RJP59646.1"/>
    </source>
</evidence>
<dbReference type="SUPFAM" id="SSF102114">
    <property type="entry name" value="Radical SAM enzymes"/>
    <property type="match status" value="1"/>
</dbReference>
<feature type="binding site" evidence="6">
    <location>
        <position position="78"/>
    </location>
    <ligand>
        <name>[4Fe-4S] cluster</name>
        <dbReference type="ChEBI" id="CHEBI:49883"/>
        <note>4Fe-4S-S-AdoMet</note>
    </ligand>
</feature>
<dbReference type="Pfam" id="PF04055">
    <property type="entry name" value="Radical_SAM"/>
    <property type="match status" value="1"/>
</dbReference>
<keyword evidence="3 6" id="KW-0479">Metal-binding</keyword>
<keyword evidence="4 6" id="KW-0408">Iron</keyword>
<name>A0A3A4R5E6_9BACT</name>
<dbReference type="NCBIfam" id="TIGR04337">
    <property type="entry name" value="AmmeMemoSam_rS"/>
    <property type="match status" value="1"/>
</dbReference>
<dbReference type="GO" id="GO:0003824">
    <property type="term" value="F:catalytic activity"/>
    <property type="evidence" value="ECO:0007669"/>
    <property type="project" value="InterPro"/>
</dbReference>
<dbReference type="SFLD" id="SFLDS00029">
    <property type="entry name" value="Radical_SAM"/>
    <property type="match status" value="1"/>
</dbReference>
<evidence type="ECO:0000313" key="9">
    <source>
        <dbReference type="Proteomes" id="UP000266426"/>
    </source>
</evidence>
<evidence type="ECO:0000256" key="1">
    <source>
        <dbReference type="ARBA" id="ARBA00022485"/>
    </source>
</evidence>
<dbReference type="PROSITE" id="PS51918">
    <property type="entry name" value="RADICAL_SAM"/>
    <property type="match status" value="1"/>
</dbReference>
<comment type="cofactor">
    <cofactor evidence="6">
        <name>[4Fe-4S] cluster</name>
        <dbReference type="ChEBI" id="CHEBI:49883"/>
    </cofactor>
    <text evidence="6">Binds 1 [4Fe-4S] cluster. The cluster is coordinated with 3 cysteines and an exchangeable S-adenosyl-L-methionine.</text>
</comment>
<dbReference type="InterPro" id="IPR016431">
    <property type="entry name" value="Pyrv-formate_lyase-activ_prd"/>
</dbReference>
<dbReference type="GO" id="GO:0046872">
    <property type="term" value="F:metal ion binding"/>
    <property type="evidence" value="ECO:0007669"/>
    <property type="project" value="UniProtKB-KW"/>
</dbReference>
<dbReference type="Gene3D" id="3.20.20.70">
    <property type="entry name" value="Aldolase class I"/>
    <property type="match status" value="1"/>
</dbReference>
<organism evidence="8 9">
    <name type="scientific">Candidatus Auribacter fodinae</name>
    <dbReference type="NCBI Taxonomy" id="2093366"/>
    <lineage>
        <taxon>Bacteria</taxon>
        <taxon>Pseudomonadati</taxon>
        <taxon>Candidatus Auribacterota</taxon>
        <taxon>Candidatus Auribacteria</taxon>
        <taxon>Candidatus Auribacterales</taxon>
        <taxon>Candidatus Auribacteraceae</taxon>
        <taxon>Candidatus Auribacter</taxon>
    </lineage>
</organism>
<evidence type="ECO:0000256" key="6">
    <source>
        <dbReference type="PIRSR" id="PIRSR004869-50"/>
    </source>
</evidence>
<comment type="caution">
    <text evidence="8">The sequence shown here is derived from an EMBL/GenBank/DDBJ whole genome shotgun (WGS) entry which is preliminary data.</text>
</comment>
<sequence length="331" mass="37069">MHFTRLGDGLVRCGLCPHGCLVSDGARGKCRVRENRGGTYYTRVFSRVCAMHVDPIEKKPLFHYKPASKSFSIATPGCNFSCSFCQNWQISQSNPESIDCQYVSPDEAVRKAVESGAQSIAYTYSEPTIFYEYMLETARKGNEKGVKSVAITNGFMCEQAQDQLLDQLDAVKIDFKAFSEDFYREVCGGTLEGVKKSIQRIAKKKKWLELVVLIIPTLNDSREEITAMAEWIASEAGYDVPVHFSRFHPQYKLKNLPVTPVATLERCVDICRDKGLRYVYIGNAPGHPAENTYCPGCKEMVIKRYGFYVLSNTVKDGKCPHCGHGIAGIFS</sequence>
<protein>
    <submittedName>
        <fullName evidence="8">AmmeMemoRadiSam system radical SAM enzyme</fullName>
    </submittedName>
</protein>
<dbReference type="Proteomes" id="UP000266426">
    <property type="component" value="Unassembled WGS sequence"/>
</dbReference>
<keyword evidence="1" id="KW-0004">4Fe-4S</keyword>